<organism evidence="1 2">
    <name type="scientific">Nonomuraea roseoviolacea subsp. carminata</name>
    <dbReference type="NCBI Taxonomy" id="160689"/>
    <lineage>
        <taxon>Bacteria</taxon>
        <taxon>Bacillati</taxon>
        <taxon>Actinomycetota</taxon>
        <taxon>Actinomycetes</taxon>
        <taxon>Streptosporangiales</taxon>
        <taxon>Streptosporangiaceae</taxon>
        <taxon>Nonomuraea</taxon>
    </lineage>
</organism>
<dbReference type="EMBL" id="JAMZEC010000001">
    <property type="protein sequence ID" value="MCP2351899.1"/>
    <property type="molecule type" value="Genomic_DNA"/>
</dbReference>
<dbReference type="RefSeq" id="WP_253778658.1">
    <property type="nucleotide sequence ID" value="NZ_BAAAVE010000011.1"/>
</dbReference>
<gene>
    <name evidence="1" type="ORF">HD595_008021</name>
</gene>
<dbReference type="Proteomes" id="UP001320766">
    <property type="component" value="Unassembled WGS sequence"/>
</dbReference>
<reference evidence="1 2" key="1">
    <citation type="submission" date="2022-06" db="EMBL/GenBank/DDBJ databases">
        <title>Sequencing the genomes of 1000 actinobacteria strains.</title>
        <authorList>
            <person name="Klenk H.-P."/>
        </authorList>
    </citation>
    <scope>NUCLEOTIDE SEQUENCE [LARGE SCALE GENOMIC DNA]</scope>
    <source>
        <strain evidence="1 2">DSM 44170</strain>
    </source>
</reference>
<keyword evidence="2" id="KW-1185">Reference proteome</keyword>
<sequence>MDLERGLNAMGVATRRFGDGGATRLGGLVCSAYAMPAAAFSRDAHPGRQYVGE</sequence>
<comment type="caution">
    <text evidence="1">The sequence shown here is derived from an EMBL/GenBank/DDBJ whole genome shotgun (WGS) entry which is preliminary data.</text>
</comment>
<accession>A0ABT1KCZ9</accession>
<proteinExistence type="predicted"/>
<name>A0ABT1KCZ9_9ACTN</name>
<evidence type="ECO:0000313" key="1">
    <source>
        <dbReference type="EMBL" id="MCP2351899.1"/>
    </source>
</evidence>
<evidence type="ECO:0000313" key="2">
    <source>
        <dbReference type="Proteomes" id="UP001320766"/>
    </source>
</evidence>
<protein>
    <submittedName>
        <fullName evidence="1">Uncharacterized protein</fullName>
    </submittedName>
</protein>